<comment type="caution">
    <text evidence="2">The sequence shown here is derived from an EMBL/GenBank/DDBJ whole genome shotgun (WGS) entry which is preliminary data.</text>
</comment>
<dbReference type="InterPro" id="IPR027417">
    <property type="entry name" value="P-loop_NTPase"/>
</dbReference>
<dbReference type="AlphaFoldDB" id="A0AAW7Y7U8"/>
<name>A0AAW7Y7U8_9GAMM</name>
<dbReference type="GO" id="GO:0005524">
    <property type="term" value="F:ATP binding"/>
    <property type="evidence" value="ECO:0007669"/>
    <property type="project" value="InterPro"/>
</dbReference>
<evidence type="ECO:0000259" key="1">
    <source>
        <dbReference type="Pfam" id="PF07728"/>
    </source>
</evidence>
<dbReference type="PANTHER" id="PTHR37291:SF1">
    <property type="entry name" value="TYPE IV METHYL-DIRECTED RESTRICTION ENZYME ECOKMCRB SUBUNIT"/>
    <property type="match status" value="1"/>
</dbReference>
<organism evidence="2 3">
    <name type="scientific">Photobacterium sanguinicancri</name>
    <dbReference type="NCBI Taxonomy" id="875932"/>
    <lineage>
        <taxon>Bacteria</taxon>
        <taxon>Pseudomonadati</taxon>
        <taxon>Pseudomonadota</taxon>
        <taxon>Gammaproteobacteria</taxon>
        <taxon>Vibrionales</taxon>
        <taxon>Vibrionaceae</taxon>
        <taxon>Photobacterium</taxon>
    </lineage>
</organism>
<dbReference type="RefSeq" id="WP_303501089.1">
    <property type="nucleotide sequence ID" value="NZ_JAUOPU010000029.1"/>
</dbReference>
<sequence length="848" mass="96005">MDFGSFVTKLEQFGFRNDGINKDFEYRYENNNEIGEVFYQGLKPLFECLSERKDISFSTGSSGDKYNLRFYLDRASEDAGSGTFIFSLNLQVNSGYLSFSQTENLLLAFSFQAVLSDGNHPIVTPRNNIRRRVDFLDPKKASGLAIIPTQDISQYWQACLLELGISFSDTSPQFWQRCDQISQPAEQAFLFGIARQLSQILRHYNAQAYSNNDNQFLYQTSNNTLGGMKLGAAGLSFEFNLSQANSKQISFYQDIKSVLNELNLPFTQEDNWLKVIIDSRTFTKATTLVNQWYQTITPVSPSQQEGAEMKAANYNGTTMTHSPLNQILFGPPGTGKTFETTEAAVKAADPAFYCQLNIDPSTGATTEQRQALTTRYKALSEAGRIRFVTFHQSYGYEEFVEGLRAETTEDNQISYKVSDGIFKSISNAASVSELHLDADINHNGRVWKLSIEGTQRNAAKSHCLEANIAAIGWGKTGDLSQEPRNEYFLSQGTNNQNSLNYFSQEMEEGDLVLCIDSKTSVEAIGVVSGPYRYVEYGVPSRHDYCHQLPIKWLAKDFSVDFKELNNNTQFSLPTCYPLSRLSVAEVLNHLHSHGVELSDSAPSPAQSHVEQHNHVLVIDEINRGNISKIFGELITLIEESKRAGNNEEITLTLPYSGKTFAVPNNLYIIGTMNTADRSLVTMDTALRRRFDFKEMMPKPELFNNRTVKGIDLTRLLATLNKRIDVLYDREHTLGHAFLFPVFNEANEDNAFIKLKDAFKNKIIPLLEEYFYEDWNKIRLVLGDNQKELADGRDYAFIHTHTDSYDALFGNNHGLETYEDSKVTYKLKAFDDAVWDQPEAYITIYSKSE</sequence>
<proteinExistence type="predicted"/>
<dbReference type="Gene3D" id="3.40.50.300">
    <property type="entry name" value="P-loop containing nucleotide triphosphate hydrolases"/>
    <property type="match status" value="1"/>
</dbReference>
<evidence type="ECO:0000313" key="3">
    <source>
        <dbReference type="Proteomes" id="UP001170624"/>
    </source>
</evidence>
<dbReference type="SUPFAM" id="SSF52540">
    <property type="entry name" value="P-loop containing nucleoside triphosphate hydrolases"/>
    <property type="match status" value="1"/>
</dbReference>
<gene>
    <name evidence="2" type="ORF">Q4568_19365</name>
</gene>
<dbReference type="PANTHER" id="PTHR37291">
    <property type="entry name" value="5-METHYLCYTOSINE-SPECIFIC RESTRICTION ENZYME B"/>
    <property type="match status" value="1"/>
</dbReference>
<reference evidence="2" key="1">
    <citation type="submission" date="2023-07" db="EMBL/GenBank/DDBJ databases">
        <title>Genome content predicts the carbon catabolic preferences of heterotrophic bacteria.</title>
        <authorList>
            <person name="Gralka M."/>
        </authorList>
    </citation>
    <scope>NUCLEOTIDE SEQUENCE</scope>
    <source>
        <strain evidence="2">G2M05</strain>
    </source>
</reference>
<accession>A0AAW7Y7U8</accession>
<dbReference type="EMBL" id="JAUOPU010000029">
    <property type="protein sequence ID" value="MDO6544701.1"/>
    <property type="molecule type" value="Genomic_DNA"/>
</dbReference>
<dbReference type="Pfam" id="PF07728">
    <property type="entry name" value="AAA_5"/>
    <property type="match status" value="1"/>
</dbReference>
<dbReference type="InterPro" id="IPR011704">
    <property type="entry name" value="ATPase_dyneun-rel_AAA"/>
</dbReference>
<feature type="domain" description="ATPase dynein-related AAA" evidence="1">
    <location>
        <begin position="610"/>
        <end position="690"/>
    </location>
</feature>
<protein>
    <submittedName>
        <fullName evidence="2">AAA family ATPase</fullName>
    </submittedName>
</protein>
<dbReference type="InterPro" id="IPR052934">
    <property type="entry name" value="Methyl-DNA_Rec/Restrict_Enz"/>
</dbReference>
<evidence type="ECO:0000313" key="2">
    <source>
        <dbReference type="EMBL" id="MDO6544701.1"/>
    </source>
</evidence>
<dbReference type="Proteomes" id="UP001170624">
    <property type="component" value="Unassembled WGS sequence"/>
</dbReference>
<dbReference type="GO" id="GO:0016887">
    <property type="term" value="F:ATP hydrolysis activity"/>
    <property type="evidence" value="ECO:0007669"/>
    <property type="project" value="InterPro"/>
</dbReference>